<dbReference type="PROSITE" id="PS51782">
    <property type="entry name" value="LYSM"/>
    <property type="match status" value="1"/>
</dbReference>
<dbReference type="SMART" id="SM00257">
    <property type="entry name" value="LysM"/>
    <property type="match status" value="1"/>
</dbReference>
<gene>
    <name evidence="3" type="ORF">ET33_16525</name>
</gene>
<organism evidence="3 4">
    <name type="scientific">Paenibacillus tyrfis</name>
    <dbReference type="NCBI Taxonomy" id="1501230"/>
    <lineage>
        <taxon>Bacteria</taxon>
        <taxon>Bacillati</taxon>
        <taxon>Bacillota</taxon>
        <taxon>Bacilli</taxon>
        <taxon>Bacillales</taxon>
        <taxon>Paenibacillaceae</taxon>
        <taxon>Paenibacillus</taxon>
    </lineage>
</organism>
<proteinExistence type="predicted"/>
<dbReference type="CDD" id="cd00118">
    <property type="entry name" value="LysM"/>
    <property type="match status" value="1"/>
</dbReference>
<dbReference type="PANTHER" id="PTHR33734">
    <property type="entry name" value="LYSM DOMAIN-CONTAINING GPI-ANCHORED PROTEIN 2"/>
    <property type="match status" value="1"/>
</dbReference>
<protein>
    <recommendedName>
        <fullName evidence="2">LysM domain-containing protein</fullName>
    </recommendedName>
</protein>
<dbReference type="Pfam" id="PF01476">
    <property type="entry name" value="LysM"/>
    <property type="match status" value="1"/>
</dbReference>
<dbReference type="SUPFAM" id="SSF54106">
    <property type="entry name" value="LysM domain"/>
    <property type="match status" value="1"/>
</dbReference>
<dbReference type="GO" id="GO:0008932">
    <property type="term" value="F:lytic endotransglycosylase activity"/>
    <property type="evidence" value="ECO:0007669"/>
    <property type="project" value="TreeGrafter"/>
</dbReference>
<dbReference type="InterPro" id="IPR036779">
    <property type="entry name" value="LysM_dom_sf"/>
</dbReference>
<evidence type="ECO:0000259" key="2">
    <source>
        <dbReference type="PROSITE" id="PS51782"/>
    </source>
</evidence>
<evidence type="ECO:0000256" key="1">
    <source>
        <dbReference type="SAM" id="MobiDB-lite"/>
    </source>
</evidence>
<dbReference type="Proteomes" id="UP000028123">
    <property type="component" value="Unassembled WGS sequence"/>
</dbReference>
<evidence type="ECO:0000313" key="4">
    <source>
        <dbReference type="Proteomes" id="UP000028123"/>
    </source>
</evidence>
<keyword evidence="4" id="KW-1185">Reference proteome</keyword>
<dbReference type="PANTHER" id="PTHR33734:SF22">
    <property type="entry name" value="MEMBRANE-BOUND LYTIC MUREIN TRANSGLYCOSYLASE D"/>
    <property type="match status" value="1"/>
</dbReference>
<accession>A0A081NYA7</accession>
<reference evidence="3 4" key="1">
    <citation type="submission" date="2014-06" db="EMBL/GenBank/DDBJ databases">
        <title>Draft genome sequence of Paenibacillus sp. MSt1.</title>
        <authorList>
            <person name="Aw Y.K."/>
            <person name="Ong K.S."/>
            <person name="Gan H.M."/>
            <person name="Lee S.M."/>
        </authorList>
    </citation>
    <scope>NUCLEOTIDE SEQUENCE [LARGE SCALE GENOMIC DNA]</scope>
    <source>
        <strain evidence="3 4">MSt1</strain>
    </source>
</reference>
<dbReference type="EMBL" id="JNVM01000022">
    <property type="protein sequence ID" value="KEQ23430.1"/>
    <property type="molecule type" value="Genomic_DNA"/>
</dbReference>
<comment type="caution">
    <text evidence="3">The sequence shown here is derived from an EMBL/GenBank/DDBJ whole genome shotgun (WGS) entry which is preliminary data.</text>
</comment>
<feature type="region of interest" description="Disordered" evidence="1">
    <location>
        <begin position="198"/>
        <end position="220"/>
    </location>
</feature>
<feature type="domain" description="LysM" evidence="2">
    <location>
        <begin position="148"/>
        <end position="192"/>
    </location>
</feature>
<dbReference type="AlphaFoldDB" id="A0A081NYA7"/>
<sequence length="220" mass="23916">MDINLEDEQIKVGDTLLPGVFESMEITGDVKTDEETGTTKKKIVNYSYNPMTIRLNMIIIPDEQRSAEDKLGEIHQVFRSSPSQTKPETYKLVSSHAQARGVGRVMLMRLRSSDKNNSDFISVTLEFQVVEVTTISVQKVQAATGHGNIYTVKKGDTLSAIALAEKTTVEAIAAANNIANIDLIHIGQQLVIPAASVQENPPPAETTSAAVDDAPIPKVE</sequence>
<dbReference type="Gene3D" id="3.10.350.10">
    <property type="entry name" value="LysM domain"/>
    <property type="match status" value="1"/>
</dbReference>
<name>A0A081NYA7_9BACL</name>
<evidence type="ECO:0000313" key="3">
    <source>
        <dbReference type="EMBL" id="KEQ23430.1"/>
    </source>
</evidence>
<dbReference type="InterPro" id="IPR018392">
    <property type="entry name" value="LysM"/>
</dbReference>
<dbReference type="eggNOG" id="COG1388">
    <property type="taxonomic scope" value="Bacteria"/>
</dbReference>